<dbReference type="EC" id="2.7.4.25" evidence="8"/>
<dbReference type="HAMAP" id="MF_00238">
    <property type="entry name" value="Cytidyl_kinase_type1"/>
    <property type="match status" value="1"/>
</dbReference>
<dbReference type="RefSeq" id="WP_154723128.1">
    <property type="nucleotide sequence ID" value="NZ_MARB01000015.1"/>
</dbReference>
<comment type="catalytic activity">
    <reaction evidence="7 8">
        <text>CMP + ATP = CDP + ADP</text>
        <dbReference type="Rhea" id="RHEA:11600"/>
        <dbReference type="ChEBI" id="CHEBI:30616"/>
        <dbReference type="ChEBI" id="CHEBI:58069"/>
        <dbReference type="ChEBI" id="CHEBI:60377"/>
        <dbReference type="ChEBI" id="CHEBI:456216"/>
        <dbReference type="EC" id="2.7.4.25"/>
    </reaction>
</comment>
<keyword evidence="3 8" id="KW-0547">Nucleotide-binding</keyword>
<dbReference type="InterPro" id="IPR003136">
    <property type="entry name" value="Cytidylate_kin"/>
</dbReference>
<keyword evidence="4 8" id="KW-0418">Kinase</keyword>
<comment type="subcellular location">
    <subcellularLocation>
        <location evidence="8">Cytoplasm</location>
    </subcellularLocation>
</comment>
<dbReference type="AlphaFoldDB" id="A0A7Z1AFD8"/>
<evidence type="ECO:0000256" key="8">
    <source>
        <dbReference type="HAMAP-Rule" id="MF_00238"/>
    </source>
</evidence>
<dbReference type="GO" id="GO:0036431">
    <property type="term" value="F:dCMP kinase activity"/>
    <property type="evidence" value="ECO:0007669"/>
    <property type="project" value="InterPro"/>
</dbReference>
<dbReference type="PANTHER" id="PTHR21299">
    <property type="entry name" value="CYTIDYLATE KINASE/PANTOATE-BETA-ALANINE LIGASE"/>
    <property type="match status" value="1"/>
</dbReference>
<keyword evidence="8" id="KW-0963">Cytoplasm</keyword>
<dbReference type="InterPro" id="IPR011994">
    <property type="entry name" value="Cytidylate_kinase_dom"/>
</dbReference>
<dbReference type="Pfam" id="PF02224">
    <property type="entry name" value="Cytidylate_kin"/>
    <property type="match status" value="1"/>
</dbReference>
<accession>A0A7Z1AFD8</accession>
<feature type="domain" description="Cytidylate kinase" evidence="9">
    <location>
        <begin position="7"/>
        <end position="216"/>
    </location>
</feature>
<evidence type="ECO:0000313" key="10">
    <source>
        <dbReference type="EMBL" id="ODJ87039.1"/>
    </source>
</evidence>
<sequence>MVRVPVITVDGPSGSGKGTLAQRIAEALGWHFLDSGVIYRVLGLMVERAGIGGENVDKITDMAKSMPLSFDQGRVLLDGEDVSRIIRTETIGNAASKVAALPQVREALLAWQRNYARSPGLVADGRDMGTVVFPQAKVKIFLTASAEERAQRRYKQLKEKGLGVNLARLTEEIRERDERDSKRAVAPLVASESAYQLDSTAMTIDEVYGQAMQIISTALSDIQS</sequence>
<evidence type="ECO:0000256" key="4">
    <source>
        <dbReference type="ARBA" id="ARBA00022777"/>
    </source>
</evidence>
<comment type="catalytic activity">
    <reaction evidence="6 8">
        <text>dCMP + ATP = dCDP + ADP</text>
        <dbReference type="Rhea" id="RHEA:25094"/>
        <dbReference type="ChEBI" id="CHEBI:30616"/>
        <dbReference type="ChEBI" id="CHEBI:57566"/>
        <dbReference type="ChEBI" id="CHEBI:58593"/>
        <dbReference type="ChEBI" id="CHEBI:456216"/>
        <dbReference type="EC" id="2.7.4.25"/>
    </reaction>
</comment>
<dbReference type="EMBL" id="MARB01000015">
    <property type="protein sequence ID" value="ODJ87039.1"/>
    <property type="molecule type" value="Genomic_DNA"/>
</dbReference>
<evidence type="ECO:0000256" key="1">
    <source>
        <dbReference type="ARBA" id="ARBA00009427"/>
    </source>
</evidence>
<organism evidence="10 11">
    <name type="scientific">Candidatus Thiodiazotropha endolucinida</name>
    <dbReference type="NCBI Taxonomy" id="1655433"/>
    <lineage>
        <taxon>Bacteria</taxon>
        <taxon>Pseudomonadati</taxon>
        <taxon>Pseudomonadota</taxon>
        <taxon>Gammaproteobacteria</taxon>
        <taxon>Chromatiales</taxon>
        <taxon>Sedimenticolaceae</taxon>
        <taxon>Candidatus Thiodiazotropha</taxon>
    </lineage>
</organism>
<comment type="caution">
    <text evidence="10">The sequence shown here is derived from an EMBL/GenBank/DDBJ whole genome shotgun (WGS) entry which is preliminary data.</text>
</comment>
<protein>
    <recommendedName>
        <fullName evidence="8">Cytidylate kinase</fullName>
        <shortName evidence="8">CK</shortName>
        <ecNumber evidence="8">2.7.4.25</ecNumber>
    </recommendedName>
    <alternativeName>
        <fullName evidence="8">Cytidine monophosphate kinase</fullName>
        <shortName evidence="8">CMP kinase</shortName>
    </alternativeName>
</protein>
<evidence type="ECO:0000256" key="2">
    <source>
        <dbReference type="ARBA" id="ARBA00022679"/>
    </source>
</evidence>
<evidence type="ECO:0000256" key="6">
    <source>
        <dbReference type="ARBA" id="ARBA00047615"/>
    </source>
</evidence>
<dbReference type="OrthoDB" id="9807434at2"/>
<gene>
    <name evidence="8 10" type="primary">cmk</name>
    <name evidence="10" type="ORF">CODIS_27880</name>
</gene>
<reference evidence="10 11" key="1">
    <citation type="submission" date="2016-06" db="EMBL/GenBank/DDBJ databases">
        <title>Genome sequence of endosymbiont of Candidatus Endolucinida thiodiazotropha.</title>
        <authorList>
            <person name="Poehlein A."/>
            <person name="Koenig S."/>
            <person name="Heiden S.E."/>
            <person name="Thuermer A."/>
            <person name="Voget S."/>
            <person name="Daniel R."/>
            <person name="Markert S."/>
            <person name="Gros O."/>
            <person name="Schweder T."/>
        </authorList>
    </citation>
    <scope>NUCLEOTIDE SEQUENCE [LARGE SCALE GENOMIC DNA]</scope>
    <source>
        <strain evidence="10 11">COS</strain>
    </source>
</reference>
<dbReference type="InterPro" id="IPR027417">
    <property type="entry name" value="P-loop_NTPase"/>
</dbReference>
<keyword evidence="5 8" id="KW-0067">ATP-binding</keyword>
<dbReference type="Gene3D" id="3.40.50.300">
    <property type="entry name" value="P-loop containing nucleotide triphosphate hydrolases"/>
    <property type="match status" value="1"/>
</dbReference>
<dbReference type="GO" id="GO:0006220">
    <property type="term" value="P:pyrimidine nucleotide metabolic process"/>
    <property type="evidence" value="ECO:0007669"/>
    <property type="project" value="UniProtKB-UniRule"/>
</dbReference>
<evidence type="ECO:0000256" key="5">
    <source>
        <dbReference type="ARBA" id="ARBA00022840"/>
    </source>
</evidence>
<dbReference type="NCBIfam" id="TIGR00017">
    <property type="entry name" value="cmk"/>
    <property type="match status" value="1"/>
</dbReference>
<name>A0A7Z1AFD8_9GAMM</name>
<dbReference type="CDD" id="cd02020">
    <property type="entry name" value="CMPK"/>
    <property type="match status" value="1"/>
</dbReference>
<feature type="binding site" evidence="8">
    <location>
        <begin position="11"/>
        <end position="19"/>
    </location>
    <ligand>
        <name>ATP</name>
        <dbReference type="ChEBI" id="CHEBI:30616"/>
    </ligand>
</feature>
<dbReference type="SUPFAM" id="SSF52540">
    <property type="entry name" value="P-loop containing nucleoside triphosphate hydrolases"/>
    <property type="match status" value="1"/>
</dbReference>
<evidence type="ECO:0000259" key="9">
    <source>
        <dbReference type="Pfam" id="PF02224"/>
    </source>
</evidence>
<evidence type="ECO:0000256" key="7">
    <source>
        <dbReference type="ARBA" id="ARBA00048478"/>
    </source>
</evidence>
<evidence type="ECO:0000313" key="11">
    <source>
        <dbReference type="Proteomes" id="UP000094769"/>
    </source>
</evidence>
<dbReference type="GO" id="GO:0005524">
    <property type="term" value="F:ATP binding"/>
    <property type="evidence" value="ECO:0007669"/>
    <property type="project" value="UniProtKB-UniRule"/>
</dbReference>
<dbReference type="GO" id="GO:0005829">
    <property type="term" value="C:cytosol"/>
    <property type="evidence" value="ECO:0007669"/>
    <property type="project" value="TreeGrafter"/>
</dbReference>
<comment type="similarity">
    <text evidence="1 8">Belongs to the cytidylate kinase family. Type 1 subfamily.</text>
</comment>
<dbReference type="Proteomes" id="UP000094769">
    <property type="component" value="Unassembled WGS sequence"/>
</dbReference>
<dbReference type="PANTHER" id="PTHR21299:SF2">
    <property type="entry name" value="CYTIDYLATE KINASE"/>
    <property type="match status" value="1"/>
</dbReference>
<evidence type="ECO:0000256" key="3">
    <source>
        <dbReference type="ARBA" id="ARBA00022741"/>
    </source>
</evidence>
<keyword evidence="2 8" id="KW-0808">Transferase</keyword>
<dbReference type="GO" id="GO:0015949">
    <property type="term" value="P:nucleobase-containing small molecule interconversion"/>
    <property type="evidence" value="ECO:0007669"/>
    <property type="project" value="TreeGrafter"/>
</dbReference>
<keyword evidence="11" id="KW-1185">Reference proteome</keyword>
<proteinExistence type="inferred from homology"/>